<accession>A0A1Y1V544</accession>
<comment type="caution">
    <text evidence="1">The sequence shown here is derived from an EMBL/GenBank/DDBJ whole genome shotgun (WGS) entry which is preliminary data.</text>
</comment>
<gene>
    <name evidence="1" type="ORF">BCR36DRAFT_105251</name>
</gene>
<dbReference type="InterPro" id="IPR032675">
    <property type="entry name" value="LRR_dom_sf"/>
</dbReference>
<reference evidence="1 2" key="2">
    <citation type="submission" date="2016-08" db="EMBL/GenBank/DDBJ databases">
        <title>Pervasive Adenine N6-methylation of Active Genes in Fungi.</title>
        <authorList>
            <consortium name="DOE Joint Genome Institute"/>
            <person name="Mondo S.J."/>
            <person name="Dannebaum R.O."/>
            <person name="Kuo R.C."/>
            <person name="Labutti K."/>
            <person name="Haridas S."/>
            <person name="Kuo A."/>
            <person name="Salamov A."/>
            <person name="Ahrendt S.R."/>
            <person name="Lipzen A."/>
            <person name="Sullivan W."/>
            <person name="Andreopoulos W.B."/>
            <person name="Clum A."/>
            <person name="Lindquist E."/>
            <person name="Daum C."/>
            <person name="Ramamoorthy G.K."/>
            <person name="Gryganskyi A."/>
            <person name="Culley D."/>
            <person name="Magnuson J.K."/>
            <person name="James T.Y."/>
            <person name="O'Malley M.A."/>
            <person name="Stajich J.E."/>
            <person name="Spatafora J.W."/>
            <person name="Visel A."/>
            <person name="Grigoriev I.V."/>
        </authorList>
    </citation>
    <scope>NUCLEOTIDE SEQUENCE [LARGE SCALE GENOMIC DNA]</scope>
    <source>
        <strain evidence="2">finn</strain>
    </source>
</reference>
<name>A0A1Y1V544_9FUNG</name>
<evidence type="ECO:0008006" key="3">
    <source>
        <dbReference type="Google" id="ProtNLM"/>
    </source>
</evidence>
<dbReference type="SUPFAM" id="SSF52047">
    <property type="entry name" value="RNI-like"/>
    <property type="match status" value="1"/>
</dbReference>
<dbReference type="Gene3D" id="3.80.10.10">
    <property type="entry name" value="Ribonuclease Inhibitor"/>
    <property type="match status" value="1"/>
</dbReference>
<evidence type="ECO:0000313" key="2">
    <source>
        <dbReference type="Proteomes" id="UP000193719"/>
    </source>
</evidence>
<reference evidence="1 2" key="1">
    <citation type="submission" date="2016-08" db="EMBL/GenBank/DDBJ databases">
        <title>Genomes of anaerobic fungi encode conserved fungal cellulosomes for biomass hydrolysis.</title>
        <authorList>
            <consortium name="DOE Joint Genome Institute"/>
            <person name="Haitjema C.H."/>
            <person name="Gilmore S.P."/>
            <person name="Henske J.K."/>
            <person name="Solomon K.V."/>
            <person name="De Groot R."/>
            <person name="Kuo A."/>
            <person name="Mondo S.J."/>
            <person name="Salamov A.A."/>
            <person name="Labutti K."/>
            <person name="Zhao Z."/>
            <person name="Chiniquy J."/>
            <person name="Barry K."/>
            <person name="Brewer H.M."/>
            <person name="Purvine S.O."/>
            <person name="Wright A.T."/>
            <person name="Boxma B."/>
            <person name="Van Alen T."/>
            <person name="Hackstein J.H."/>
            <person name="Baker S.E."/>
            <person name="Grigoriev I.V."/>
            <person name="O'Malley M.A."/>
        </authorList>
    </citation>
    <scope>NUCLEOTIDE SEQUENCE [LARGE SCALE GENOMIC DNA]</scope>
    <source>
        <strain evidence="2">finn</strain>
    </source>
</reference>
<dbReference type="Proteomes" id="UP000193719">
    <property type="component" value="Unassembled WGS sequence"/>
</dbReference>
<keyword evidence="2" id="KW-1185">Reference proteome</keyword>
<protein>
    <recommendedName>
        <fullName evidence="3">L domain-like protein</fullName>
    </recommendedName>
</protein>
<sequence length="216" mass="24729">MTIVESILGFASFEYNTSFESINNLLNNIDGPLKELSLRSSNLSEIDIPSSIEKLYASYNGINFSNEDSIDLRKSHKLKNIEFRYDPLMLSIYSHLSARLEFKLPTSNNIETLKLSRVELSDEQMKEISFSSNLKELNCINTVLYDISNNTEQSINQLKNLQSLSINTENLHGPKYTDFNFRLSELKELKSLDMENFIIGKDVLNDIACLPKLDEL</sequence>
<dbReference type="AlphaFoldDB" id="A0A1Y1V544"/>
<dbReference type="EMBL" id="MCFH01000036">
    <property type="protein sequence ID" value="ORX46206.1"/>
    <property type="molecule type" value="Genomic_DNA"/>
</dbReference>
<proteinExistence type="predicted"/>
<evidence type="ECO:0000313" key="1">
    <source>
        <dbReference type="EMBL" id="ORX46206.1"/>
    </source>
</evidence>
<organism evidence="1 2">
    <name type="scientific">Piromyces finnis</name>
    <dbReference type="NCBI Taxonomy" id="1754191"/>
    <lineage>
        <taxon>Eukaryota</taxon>
        <taxon>Fungi</taxon>
        <taxon>Fungi incertae sedis</taxon>
        <taxon>Chytridiomycota</taxon>
        <taxon>Chytridiomycota incertae sedis</taxon>
        <taxon>Neocallimastigomycetes</taxon>
        <taxon>Neocallimastigales</taxon>
        <taxon>Neocallimastigaceae</taxon>
        <taxon>Piromyces</taxon>
    </lineage>
</organism>